<dbReference type="InterPro" id="IPR003593">
    <property type="entry name" value="AAA+_ATPase"/>
</dbReference>
<gene>
    <name evidence="6" type="ORF">ACFQS3_10955</name>
</gene>
<sequence length="247" mass="25689">MRPPSGTDTAMHPPHRLELRGLAKRFGPVAAAADVAFDVEPGRVTGFLGPNGSGKTTTLRMLLGLVKPDAGTALIGGRAYRDLPAPARTVGAALEAKGLHPARSGRDHLRVHAAFLGLGDARVDAVLEQTGIADAARRRAGGYSTGMRQRLNLATALLGDPPVLVLDEPTNGLDPAGIAWLRALLKGLAAEGRTVLVASHVLAEAERLVDDVVVMHRGRIAATGPLAAFTRRGPLEDAFLDLTGAPA</sequence>
<keyword evidence="2" id="KW-0813">Transport</keyword>
<proteinExistence type="inferred from homology"/>
<dbReference type="EMBL" id="JBHSYS010000002">
    <property type="protein sequence ID" value="MFC6957713.1"/>
    <property type="molecule type" value="Genomic_DNA"/>
</dbReference>
<evidence type="ECO:0000256" key="3">
    <source>
        <dbReference type="ARBA" id="ARBA00022741"/>
    </source>
</evidence>
<dbReference type="SMART" id="SM00382">
    <property type="entry name" value="AAA"/>
    <property type="match status" value="1"/>
</dbReference>
<evidence type="ECO:0000259" key="5">
    <source>
        <dbReference type="PROSITE" id="PS50893"/>
    </source>
</evidence>
<feature type="domain" description="ABC transporter" evidence="5">
    <location>
        <begin position="17"/>
        <end position="242"/>
    </location>
</feature>
<dbReference type="InterPro" id="IPR003439">
    <property type="entry name" value="ABC_transporter-like_ATP-bd"/>
</dbReference>
<dbReference type="Proteomes" id="UP001596470">
    <property type="component" value="Unassembled WGS sequence"/>
</dbReference>
<accession>A0ABW2D9E5</accession>
<dbReference type="InterPro" id="IPR027417">
    <property type="entry name" value="P-loop_NTPase"/>
</dbReference>
<name>A0ABW2D9E5_9ACTN</name>
<dbReference type="Pfam" id="PF00005">
    <property type="entry name" value="ABC_tran"/>
    <property type="match status" value="1"/>
</dbReference>
<organism evidence="6 7">
    <name type="scientific">Glycomyces mayteni</name>
    <dbReference type="NCBI Taxonomy" id="543887"/>
    <lineage>
        <taxon>Bacteria</taxon>
        <taxon>Bacillati</taxon>
        <taxon>Actinomycetota</taxon>
        <taxon>Actinomycetes</taxon>
        <taxon>Glycomycetales</taxon>
        <taxon>Glycomycetaceae</taxon>
        <taxon>Glycomyces</taxon>
    </lineage>
</organism>
<dbReference type="RefSeq" id="WP_382349757.1">
    <property type="nucleotide sequence ID" value="NZ_JBHMBP010000002.1"/>
</dbReference>
<comment type="similarity">
    <text evidence="1">Belongs to the ABC transporter superfamily.</text>
</comment>
<evidence type="ECO:0000256" key="4">
    <source>
        <dbReference type="ARBA" id="ARBA00022840"/>
    </source>
</evidence>
<evidence type="ECO:0000256" key="1">
    <source>
        <dbReference type="ARBA" id="ARBA00005417"/>
    </source>
</evidence>
<protein>
    <submittedName>
        <fullName evidence="6">ABC transporter ATP-binding protein</fullName>
    </submittedName>
</protein>
<dbReference type="SUPFAM" id="SSF52540">
    <property type="entry name" value="P-loop containing nucleoside triphosphate hydrolases"/>
    <property type="match status" value="1"/>
</dbReference>
<reference evidence="7" key="1">
    <citation type="journal article" date="2019" name="Int. J. Syst. Evol. Microbiol.">
        <title>The Global Catalogue of Microorganisms (GCM) 10K type strain sequencing project: providing services to taxonomists for standard genome sequencing and annotation.</title>
        <authorList>
            <consortium name="The Broad Institute Genomics Platform"/>
            <consortium name="The Broad Institute Genome Sequencing Center for Infectious Disease"/>
            <person name="Wu L."/>
            <person name="Ma J."/>
        </authorList>
    </citation>
    <scope>NUCLEOTIDE SEQUENCE [LARGE SCALE GENOMIC DNA]</scope>
    <source>
        <strain evidence="7">KACC 12634</strain>
    </source>
</reference>
<keyword evidence="7" id="KW-1185">Reference proteome</keyword>
<dbReference type="PANTHER" id="PTHR43335:SF4">
    <property type="entry name" value="ABC TRANSPORTER, ATP-BINDING PROTEIN"/>
    <property type="match status" value="1"/>
</dbReference>
<dbReference type="GO" id="GO:0005524">
    <property type="term" value="F:ATP binding"/>
    <property type="evidence" value="ECO:0007669"/>
    <property type="project" value="UniProtKB-KW"/>
</dbReference>
<dbReference type="PROSITE" id="PS50893">
    <property type="entry name" value="ABC_TRANSPORTER_2"/>
    <property type="match status" value="1"/>
</dbReference>
<evidence type="ECO:0000313" key="6">
    <source>
        <dbReference type="EMBL" id="MFC6957713.1"/>
    </source>
</evidence>
<comment type="caution">
    <text evidence="6">The sequence shown here is derived from an EMBL/GenBank/DDBJ whole genome shotgun (WGS) entry which is preliminary data.</text>
</comment>
<keyword evidence="4 6" id="KW-0067">ATP-binding</keyword>
<evidence type="ECO:0000313" key="7">
    <source>
        <dbReference type="Proteomes" id="UP001596470"/>
    </source>
</evidence>
<keyword evidence="3" id="KW-0547">Nucleotide-binding</keyword>
<dbReference type="Gene3D" id="3.40.50.300">
    <property type="entry name" value="P-loop containing nucleotide triphosphate hydrolases"/>
    <property type="match status" value="1"/>
</dbReference>
<evidence type="ECO:0000256" key="2">
    <source>
        <dbReference type="ARBA" id="ARBA00022448"/>
    </source>
</evidence>
<dbReference type="PANTHER" id="PTHR43335">
    <property type="entry name" value="ABC TRANSPORTER, ATP-BINDING PROTEIN"/>
    <property type="match status" value="1"/>
</dbReference>